<feature type="transmembrane region" description="Helical" evidence="4">
    <location>
        <begin position="32"/>
        <end position="49"/>
    </location>
</feature>
<reference evidence="6 7" key="1">
    <citation type="submission" date="2016-10" db="EMBL/GenBank/DDBJ databases">
        <authorList>
            <person name="de Groot N.N."/>
        </authorList>
    </citation>
    <scope>NUCLEOTIDE SEQUENCE [LARGE SCALE GENOMIC DNA]</scope>
    <source>
        <strain evidence="6 7">DSM 11363</strain>
    </source>
</reference>
<evidence type="ECO:0000256" key="4">
    <source>
        <dbReference type="SAM" id="Phobius"/>
    </source>
</evidence>
<dbReference type="InterPro" id="IPR006665">
    <property type="entry name" value="OmpA-like"/>
</dbReference>
<dbReference type="PRINTS" id="PR01021">
    <property type="entry name" value="OMPADOMAIN"/>
</dbReference>
<dbReference type="OrthoDB" id="345640at2"/>
<evidence type="ECO:0000256" key="2">
    <source>
        <dbReference type="ARBA" id="ARBA00023136"/>
    </source>
</evidence>
<dbReference type="RefSeq" id="WP_074885641.1">
    <property type="nucleotide sequence ID" value="NZ_FOHW01000004.1"/>
</dbReference>
<dbReference type="InterPro" id="IPR036737">
    <property type="entry name" value="OmpA-like_sf"/>
</dbReference>
<dbReference type="Gene3D" id="3.30.1330.60">
    <property type="entry name" value="OmpA-like domain"/>
    <property type="match status" value="1"/>
</dbReference>
<organism evidence="6 7">
    <name type="scientific">Pseudomonas graminis</name>
    <dbReference type="NCBI Taxonomy" id="158627"/>
    <lineage>
        <taxon>Bacteria</taxon>
        <taxon>Pseudomonadati</taxon>
        <taxon>Pseudomonadota</taxon>
        <taxon>Gammaproteobacteria</taxon>
        <taxon>Pseudomonadales</taxon>
        <taxon>Pseudomonadaceae</taxon>
        <taxon>Pseudomonas</taxon>
    </lineage>
</organism>
<dbReference type="CDD" id="cd07185">
    <property type="entry name" value="OmpA_C-like"/>
    <property type="match status" value="1"/>
</dbReference>
<evidence type="ECO:0000313" key="6">
    <source>
        <dbReference type="EMBL" id="SES96116.1"/>
    </source>
</evidence>
<dbReference type="EMBL" id="FOHW01000004">
    <property type="protein sequence ID" value="SES96116.1"/>
    <property type="molecule type" value="Genomic_DNA"/>
</dbReference>
<keyword evidence="4" id="KW-0812">Transmembrane</keyword>
<feature type="domain" description="OmpA-like" evidence="5">
    <location>
        <begin position="455"/>
        <end position="573"/>
    </location>
</feature>
<dbReference type="PANTHER" id="PTHR30329">
    <property type="entry name" value="STATOR ELEMENT OF FLAGELLAR MOTOR COMPLEX"/>
    <property type="match status" value="1"/>
</dbReference>
<dbReference type="GO" id="GO:0009279">
    <property type="term" value="C:cell outer membrane"/>
    <property type="evidence" value="ECO:0007669"/>
    <property type="project" value="UniProtKB-SubCell"/>
</dbReference>
<name>A0A1I0ANY6_9PSED</name>
<dbReference type="InterPro" id="IPR006664">
    <property type="entry name" value="OMP_bac"/>
</dbReference>
<evidence type="ECO:0000259" key="5">
    <source>
        <dbReference type="PROSITE" id="PS51123"/>
    </source>
</evidence>
<dbReference type="Proteomes" id="UP000182332">
    <property type="component" value="Unassembled WGS sequence"/>
</dbReference>
<gene>
    <name evidence="6" type="ORF">SAMN05216197_104109</name>
</gene>
<sequence>MTLKLMRALALWSGCLALMVISVLPLSLVDQAFAVVGALILVTGAWLLAGRRTSRLGDSLRLEAFRTLPGSEYRLPVVLICGEGASALIAVDADADADAAEQTLVRNTASGCYVWVPSIERLPEVTTALLAVRPQWRGQLSVMFVINPAQHADSAVLAGQLRALTHQLSVIRKRAQTLPLWVVSYQHTSPRPHGVRGTGFSREEGSSATEAVWFSWENGGPFARVRNNGTCVSVEDWQRQDATVLTDRIQLAVQMNTHAAWLVQYVAPHFTRIGRHRAPSPVAYAICQVARLPDPIPGSVWQHWIQGKTALVPTRLTRDTGGVLPAPDPLLELVPRHTGNTAARRATVIGIWLTVFSAVVALSSSARQNTLLIRQVGDDLRRYASINETDREDQQAVARREAALTVLHDDARRLDDYYRYGEPRSLGFGLYRAEQLRIRVWHAIGRYRPPTEMAQASAPVRLDTLSLFNIGSAELKAESTQVLINALVGIKARPGWLIVVTGHTDATGSAEQNLRLSRDRAASVRDWMQRMGGIPGSCFAVQGYGASQPIASNDTEQGRRANRRVDIRLVPEEGACGSFSAGAGPATPVAFRGTR</sequence>
<proteinExistence type="predicted"/>
<evidence type="ECO:0000256" key="1">
    <source>
        <dbReference type="ARBA" id="ARBA00004442"/>
    </source>
</evidence>
<accession>A0A1I0ANY6</accession>
<dbReference type="PROSITE" id="PS51123">
    <property type="entry name" value="OMPA_2"/>
    <property type="match status" value="1"/>
</dbReference>
<feature type="transmembrane region" description="Helical" evidence="4">
    <location>
        <begin position="346"/>
        <end position="366"/>
    </location>
</feature>
<dbReference type="PANTHER" id="PTHR30329:SF20">
    <property type="entry name" value="EXPORTED PROTEIN"/>
    <property type="match status" value="1"/>
</dbReference>
<dbReference type="InterPro" id="IPR050330">
    <property type="entry name" value="Bact_OuterMem_StrucFunc"/>
</dbReference>
<comment type="subcellular location">
    <subcellularLocation>
        <location evidence="1">Cell outer membrane</location>
    </subcellularLocation>
</comment>
<keyword evidence="4" id="KW-1133">Transmembrane helix</keyword>
<evidence type="ECO:0000313" key="7">
    <source>
        <dbReference type="Proteomes" id="UP000182332"/>
    </source>
</evidence>
<dbReference type="AlphaFoldDB" id="A0A1I0ANY6"/>
<dbReference type="SUPFAM" id="SSF103088">
    <property type="entry name" value="OmpA-like"/>
    <property type="match status" value="1"/>
</dbReference>
<evidence type="ECO:0000256" key="3">
    <source>
        <dbReference type="PROSITE-ProRule" id="PRU00473"/>
    </source>
</evidence>
<dbReference type="Pfam" id="PF00691">
    <property type="entry name" value="OmpA"/>
    <property type="match status" value="1"/>
</dbReference>
<keyword evidence="2 3" id="KW-0472">Membrane</keyword>
<protein>
    <submittedName>
        <fullName evidence="6">OmpA family protein</fullName>
    </submittedName>
</protein>